<reference evidence="1 2" key="3">
    <citation type="journal article" date="2010" name="BMC Genomics">
        <title>Transcriptome sequencing and comparative analysis of cucumber flowers with different sex types.</title>
        <authorList>
            <person name="Guo S."/>
            <person name="Zheng Y."/>
            <person name="Joung J.G."/>
            <person name="Liu S."/>
            <person name="Zhang Z."/>
            <person name="Crasta O.R."/>
            <person name="Sobral B.W."/>
            <person name="Xu Y."/>
            <person name="Huang S."/>
            <person name="Fei Z."/>
        </authorList>
    </citation>
    <scope>NUCLEOTIDE SEQUENCE [LARGE SCALE GENOMIC DNA]</scope>
    <source>
        <strain evidence="2">cv. 9930</strain>
        <tissue evidence="1">Leaf</tissue>
    </source>
</reference>
<reference evidence="1 2" key="4">
    <citation type="journal article" date="2011" name="BMC Genomics">
        <title>RNA-Seq improves annotation of protein-coding genes in the cucumber genome.</title>
        <authorList>
            <person name="Li Z."/>
            <person name="Zhang Z."/>
            <person name="Yan P."/>
            <person name="Huang S."/>
            <person name="Fei Z."/>
            <person name="Lin K."/>
        </authorList>
    </citation>
    <scope>NUCLEOTIDE SEQUENCE [LARGE SCALE GENOMIC DNA]</scope>
    <source>
        <strain evidence="2">cv. 9930</strain>
        <tissue evidence="1">Leaf</tissue>
    </source>
</reference>
<accession>A0ACB6HBR2</accession>
<name>A0ACB6HBR2_CUCSA</name>
<reference evidence="1 2" key="5">
    <citation type="journal article" date="2019" name="Gigascience">
        <title>A chromosome-scale genome assembly of cucumber (Cucumis sativus L.).</title>
        <authorList>
            <person name="Li Q."/>
            <person name="Li H."/>
            <person name="Huang W."/>
            <person name="Xu Y."/>
            <person name="Zhou Q."/>
            <person name="Wang S."/>
            <person name="Ruan J."/>
            <person name="Huang S."/>
            <person name="Zhang Z."/>
        </authorList>
    </citation>
    <scope>NUCLEOTIDE SEQUENCE [LARGE SCALE GENOMIC DNA]</scope>
    <source>
        <strain evidence="2">cv. 9930</strain>
        <tissue evidence="1">Leaf</tissue>
    </source>
</reference>
<dbReference type="EMBL" id="ACHR03000048">
    <property type="protein sequence ID" value="KAE8637333.1"/>
    <property type="molecule type" value="Genomic_DNA"/>
</dbReference>
<organism evidence="1 2">
    <name type="scientific">Cucumis sativus</name>
    <name type="common">Cucumber</name>
    <dbReference type="NCBI Taxonomy" id="3659"/>
    <lineage>
        <taxon>Eukaryota</taxon>
        <taxon>Viridiplantae</taxon>
        <taxon>Streptophyta</taxon>
        <taxon>Embryophyta</taxon>
        <taxon>Tracheophyta</taxon>
        <taxon>Spermatophyta</taxon>
        <taxon>Magnoliopsida</taxon>
        <taxon>eudicotyledons</taxon>
        <taxon>Gunneridae</taxon>
        <taxon>Pentapetalae</taxon>
        <taxon>rosids</taxon>
        <taxon>fabids</taxon>
        <taxon>Cucurbitales</taxon>
        <taxon>Cucurbitaceae</taxon>
        <taxon>Benincaseae</taxon>
        <taxon>Cucumis</taxon>
    </lineage>
</organism>
<reference evidence="1 2" key="2">
    <citation type="journal article" date="2009" name="PLoS ONE">
        <title>An integrated genetic and cytogenetic map of the cucumber genome.</title>
        <authorList>
            <person name="Ren Y."/>
            <person name="Zhang Z."/>
            <person name="Liu J."/>
            <person name="Staub J.E."/>
            <person name="Han Y."/>
            <person name="Cheng Z."/>
            <person name="Li X."/>
            <person name="Lu J."/>
            <person name="Miao H."/>
            <person name="Kang H."/>
            <person name="Xie B."/>
            <person name="Gu X."/>
            <person name="Wang X."/>
            <person name="Du Y."/>
            <person name="Jin W."/>
            <person name="Huang S."/>
        </authorList>
    </citation>
    <scope>NUCLEOTIDE SEQUENCE [LARGE SCALE GENOMIC DNA]</scope>
    <source>
        <strain evidence="2">cv. 9930</strain>
        <tissue evidence="1">Leaf</tissue>
    </source>
</reference>
<evidence type="ECO:0000313" key="2">
    <source>
        <dbReference type="Proteomes" id="UP000029981"/>
    </source>
</evidence>
<proteinExistence type="predicted"/>
<dbReference type="Proteomes" id="UP000029981">
    <property type="component" value="Unassembled WGS sequence"/>
</dbReference>
<comment type="caution">
    <text evidence="1">The sequence shown here is derived from an EMBL/GenBank/DDBJ whole genome shotgun (WGS) entry which is preliminary data.</text>
</comment>
<protein>
    <submittedName>
        <fullName evidence="1">Uncharacterized protein</fullName>
    </submittedName>
</protein>
<gene>
    <name evidence="1" type="ORF">Csa_000004</name>
</gene>
<sequence length="143" mass="16034">MDGVKILASGFQEDEKVEIGKLVSAMGGVLHTKASLDVSFVIVKNALAAKYKWALNISKKPIVSFSWLQQCWIEHRVVPQEGYRVLPFSGLNISVSGIPAGELKEMAKLILQNGGRYSADLTRKCTHLICDISFLHFFSWRYF</sequence>
<evidence type="ECO:0000313" key="1">
    <source>
        <dbReference type="EMBL" id="KAE8637333.1"/>
    </source>
</evidence>
<keyword evidence="2" id="KW-1185">Reference proteome</keyword>
<reference evidence="1 2" key="1">
    <citation type="journal article" date="2009" name="Nat. Genet.">
        <title>The genome of the cucumber, Cucumis sativus L.</title>
        <authorList>
            <person name="Huang S."/>
            <person name="Li R."/>
            <person name="Zhang Z."/>
            <person name="Li L."/>
            <person name="Gu X."/>
            <person name="Fan W."/>
            <person name="Lucas W.J."/>
            <person name="Wang X."/>
            <person name="Xie B."/>
            <person name="Ni P."/>
            <person name="Ren Y."/>
            <person name="Zhu H."/>
            <person name="Li J."/>
            <person name="Lin K."/>
            <person name="Jin W."/>
            <person name="Fei Z."/>
            <person name="Li G."/>
            <person name="Staub J."/>
            <person name="Kilian A."/>
            <person name="van der Vossen E.A."/>
            <person name="Wu Y."/>
            <person name="Guo J."/>
            <person name="He J."/>
            <person name="Jia Z."/>
            <person name="Ren Y."/>
            <person name="Tian G."/>
            <person name="Lu Y."/>
            <person name="Ruan J."/>
            <person name="Qian W."/>
            <person name="Wang M."/>
            <person name="Huang Q."/>
            <person name="Li B."/>
            <person name="Xuan Z."/>
            <person name="Cao J."/>
            <person name="Asan"/>
            <person name="Wu Z."/>
            <person name="Zhang J."/>
            <person name="Cai Q."/>
            <person name="Bai Y."/>
            <person name="Zhao B."/>
            <person name="Han Y."/>
            <person name="Li Y."/>
            <person name="Li X."/>
            <person name="Wang S."/>
            <person name="Shi Q."/>
            <person name="Liu S."/>
            <person name="Cho W.K."/>
            <person name="Kim J.Y."/>
            <person name="Xu Y."/>
            <person name="Heller-Uszynska K."/>
            <person name="Miao H."/>
            <person name="Cheng Z."/>
            <person name="Zhang S."/>
            <person name="Wu J."/>
            <person name="Yang Y."/>
            <person name="Kang H."/>
            <person name="Li M."/>
            <person name="Liang H."/>
            <person name="Ren X."/>
            <person name="Shi Z."/>
            <person name="Wen M."/>
            <person name="Jian M."/>
            <person name="Yang H."/>
            <person name="Zhang G."/>
            <person name="Yang Z."/>
            <person name="Chen R."/>
            <person name="Liu S."/>
            <person name="Li J."/>
            <person name="Ma L."/>
            <person name="Liu H."/>
            <person name="Zhou Y."/>
            <person name="Zhao J."/>
            <person name="Fang X."/>
            <person name="Li G."/>
            <person name="Fang L."/>
            <person name="Li Y."/>
            <person name="Liu D."/>
            <person name="Zheng H."/>
            <person name="Zhang Y."/>
            <person name="Qin N."/>
            <person name="Li Z."/>
            <person name="Yang G."/>
            <person name="Yang S."/>
            <person name="Bolund L."/>
            <person name="Kristiansen K."/>
            <person name="Zheng H."/>
            <person name="Li S."/>
            <person name="Zhang X."/>
            <person name="Yang H."/>
            <person name="Wang J."/>
            <person name="Sun R."/>
            <person name="Zhang B."/>
            <person name="Jiang S."/>
            <person name="Wang J."/>
            <person name="Du Y."/>
            <person name="Li S."/>
        </authorList>
    </citation>
    <scope>NUCLEOTIDE SEQUENCE [LARGE SCALE GENOMIC DNA]</scope>
    <source>
        <strain evidence="2">cv. 9930</strain>
        <tissue evidence="1">Leaf</tissue>
    </source>
</reference>